<evidence type="ECO:0000256" key="1">
    <source>
        <dbReference type="ARBA" id="ARBA00006284"/>
    </source>
</evidence>
<dbReference type="AlphaFoldDB" id="A0A2J9PM83"/>
<dbReference type="Gene3D" id="3.40.50.10350">
    <property type="entry name" value="Glycerate kinase, domain 1"/>
    <property type="match status" value="1"/>
</dbReference>
<dbReference type="PIRSF" id="PIRSF006078">
    <property type="entry name" value="GlxK"/>
    <property type="match status" value="1"/>
</dbReference>
<dbReference type="PANTHER" id="PTHR21599:SF0">
    <property type="entry name" value="GLYCERATE KINASE"/>
    <property type="match status" value="1"/>
</dbReference>
<dbReference type="InterPro" id="IPR004381">
    <property type="entry name" value="Glycerate_kinase"/>
</dbReference>
<dbReference type="Pfam" id="PF02595">
    <property type="entry name" value="Gly_kinase"/>
    <property type="match status" value="1"/>
</dbReference>
<dbReference type="SUPFAM" id="SSF110738">
    <property type="entry name" value="Glycerate kinase I"/>
    <property type="match status" value="1"/>
</dbReference>
<gene>
    <name evidence="5" type="ORF">A6J77_002500</name>
</gene>
<keyword evidence="2 4" id="KW-0808">Transferase</keyword>
<comment type="similarity">
    <text evidence="1 4">Belongs to the glycerate kinase type-1 family.</text>
</comment>
<evidence type="ECO:0000256" key="2">
    <source>
        <dbReference type="ARBA" id="ARBA00022679"/>
    </source>
</evidence>
<dbReference type="PANTHER" id="PTHR21599">
    <property type="entry name" value="GLYCERATE KINASE"/>
    <property type="match status" value="1"/>
</dbReference>
<keyword evidence="3 4" id="KW-0418">Kinase</keyword>
<sequence>MRKILVAPDSFKGSLTALEACEAMAIGIRRALPDAEIVEIPMADGGEGTVQSLVDATDGKVIEAEVVGPLGDPVTAKYGLLGNGKTAVIEMAEASGLGYVTEKTKDPMVTTTYGTGQLILACLDQGIQEIIIGLGGSATNDGGAGMAQALGYQLIDKAGNEIGYGGGALADLATIKVDQVDKRLKATHFIIASDVNNPLVGPEGASAVFGPQKGADEEMVASLDQNLQAFADIIQEDLGKSIADTPGAGAAGGLGGGFLAFTDAEMNKGIEMILAYTKLKEAAVGCDLCLTGEGGIDFQTKFGKTPYGVAQAFKSVNPDKKVIALAGHVGKRIDELYTEGIEAVFGIAPGAASLDDLIANAKDNLASTTENIIRAIYS</sequence>
<reference evidence="6" key="1">
    <citation type="submission" date="2017-12" db="EMBL/GenBank/DDBJ databases">
        <title>FDA dAtabase for Regulatory Grade micrObial Sequences (FDA-ARGOS): Supporting development and validation of Infectious Disease Dx tests.</title>
        <authorList>
            <person name="Hoffmann M."/>
            <person name="Allard M."/>
            <person name="Evans P."/>
            <person name="Brown E."/>
            <person name="Tallon L."/>
            <person name="Sadzewicz L."/>
            <person name="Sengamalay N."/>
            <person name="Ott S."/>
            <person name="Godinez A."/>
            <person name="Nagaraj S."/>
            <person name="Vavikolanu K."/>
            <person name="Aluvathingal J."/>
            <person name="Nadendla S."/>
            <person name="Sichtig H."/>
        </authorList>
    </citation>
    <scope>NUCLEOTIDE SEQUENCE [LARGE SCALE GENOMIC DNA]</scope>
    <source>
        <strain evidence="6">FDAARGOS_249</strain>
    </source>
</reference>
<name>A0A2J9PM83_9LACT</name>
<dbReference type="NCBIfam" id="TIGR00045">
    <property type="entry name" value="glycerate kinase"/>
    <property type="match status" value="1"/>
</dbReference>
<dbReference type="InterPro" id="IPR018193">
    <property type="entry name" value="Glyc_kinase_flavodox-like_fold"/>
</dbReference>
<organism evidence="5 6">
    <name type="scientific">Aerococcus viridans</name>
    <dbReference type="NCBI Taxonomy" id="1377"/>
    <lineage>
        <taxon>Bacteria</taxon>
        <taxon>Bacillati</taxon>
        <taxon>Bacillota</taxon>
        <taxon>Bacilli</taxon>
        <taxon>Lactobacillales</taxon>
        <taxon>Aerococcaceae</taxon>
        <taxon>Aerococcus</taxon>
    </lineage>
</organism>
<comment type="caution">
    <text evidence="5">The sequence shown here is derived from an EMBL/GenBank/DDBJ whole genome shotgun (WGS) entry which is preliminary data.</text>
</comment>
<evidence type="ECO:0000313" key="6">
    <source>
        <dbReference type="Proteomes" id="UP000192813"/>
    </source>
</evidence>
<dbReference type="Gene3D" id="3.90.1510.10">
    <property type="entry name" value="Glycerate kinase, domain 2"/>
    <property type="match status" value="1"/>
</dbReference>
<dbReference type="RefSeq" id="WP_083067977.1">
    <property type="nucleotide sequence ID" value="NZ_NBTM02000001.1"/>
</dbReference>
<evidence type="ECO:0000256" key="3">
    <source>
        <dbReference type="ARBA" id="ARBA00022777"/>
    </source>
</evidence>
<accession>A0A2J9PM83</accession>
<dbReference type="Proteomes" id="UP000192813">
    <property type="component" value="Unassembled WGS sequence"/>
</dbReference>
<dbReference type="GO" id="GO:0031388">
    <property type="term" value="P:organic acid phosphorylation"/>
    <property type="evidence" value="ECO:0007669"/>
    <property type="project" value="UniProtKB-UniRule"/>
</dbReference>
<protein>
    <submittedName>
        <fullName evidence="5">Glycerate 2-kinase</fullName>
    </submittedName>
</protein>
<dbReference type="InterPro" id="IPR036129">
    <property type="entry name" value="Glycerate_kinase_sf"/>
</dbReference>
<dbReference type="EMBL" id="NBTM02000001">
    <property type="protein sequence ID" value="PNL91161.1"/>
    <property type="molecule type" value="Genomic_DNA"/>
</dbReference>
<evidence type="ECO:0000256" key="4">
    <source>
        <dbReference type="PIRNR" id="PIRNR006078"/>
    </source>
</evidence>
<dbReference type="InterPro" id="IPR018197">
    <property type="entry name" value="Glycerate_kinase_RE-like"/>
</dbReference>
<dbReference type="GO" id="GO:0008887">
    <property type="term" value="F:glycerate kinase activity"/>
    <property type="evidence" value="ECO:0007669"/>
    <property type="project" value="UniProtKB-UniRule"/>
</dbReference>
<evidence type="ECO:0000313" key="5">
    <source>
        <dbReference type="EMBL" id="PNL91161.1"/>
    </source>
</evidence>
<proteinExistence type="inferred from homology"/>